<dbReference type="Gene3D" id="3.40.50.150">
    <property type="entry name" value="Vaccinia Virus protein VP39"/>
    <property type="match status" value="1"/>
</dbReference>
<evidence type="ECO:0000256" key="2">
    <source>
        <dbReference type="ARBA" id="ARBA00022679"/>
    </source>
</evidence>
<evidence type="ECO:0000313" key="5">
    <source>
        <dbReference type="EMBL" id="MDW4571423.1"/>
    </source>
</evidence>
<protein>
    <submittedName>
        <fullName evidence="5">Class I SAM-dependent methyltransferase</fullName>
        <ecNumber evidence="5">2.1.-.-</ecNumber>
    </submittedName>
</protein>
<dbReference type="RefSeq" id="WP_318351964.1">
    <property type="nucleotide sequence ID" value="NZ_JAWQEV010000001.1"/>
</dbReference>
<accession>A0ABU4GWH3</accession>
<dbReference type="PANTHER" id="PTHR43464:SF19">
    <property type="entry name" value="UBIQUINONE BIOSYNTHESIS O-METHYLTRANSFERASE, MITOCHONDRIAL"/>
    <property type="match status" value="1"/>
</dbReference>
<evidence type="ECO:0000259" key="4">
    <source>
        <dbReference type="Pfam" id="PF08241"/>
    </source>
</evidence>
<dbReference type="PANTHER" id="PTHR43464">
    <property type="entry name" value="METHYLTRANSFERASE"/>
    <property type="match status" value="1"/>
</dbReference>
<evidence type="ECO:0000256" key="1">
    <source>
        <dbReference type="ARBA" id="ARBA00022603"/>
    </source>
</evidence>
<dbReference type="InterPro" id="IPR013216">
    <property type="entry name" value="Methyltransf_11"/>
</dbReference>
<evidence type="ECO:0000313" key="6">
    <source>
        <dbReference type="Proteomes" id="UP001283109"/>
    </source>
</evidence>
<dbReference type="EMBL" id="JAWQEV010000001">
    <property type="protein sequence ID" value="MDW4571423.1"/>
    <property type="molecule type" value="Genomic_DNA"/>
</dbReference>
<dbReference type="Proteomes" id="UP001283109">
    <property type="component" value="Unassembled WGS sequence"/>
</dbReference>
<dbReference type="GO" id="GO:0032259">
    <property type="term" value="P:methylation"/>
    <property type="evidence" value="ECO:0007669"/>
    <property type="project" value="UniProtKB-KW"/>
</dbReference>
<keyword evidence="1 5" id="KW-0489">Methyltransferase</keyword>
<dbReference type="GO" id="GO:0008168">
    <property type="term" value="F:methyltransferase activity"/>
    <property type="evidence" value="ECO:0007669"/>
    <property type="project" value="UniProtKB-KW"/>
</dbReference>
<name>A0ABU4GWH3_9MICO</name>
<comment type="caution">
    <text evidence="5">The sequence shown here is derived from an EMBL/GenBank/DDBJ whole genome shotgun (WGS) entry which is preliminary data.</text>
</comment>
<dbReference type="Pfam" id="PF08241">
    <property type="entry name" value="Methyltransf_11"/>
    <property type="match status" value="1"/>
</dbReference>
<keyword evidence="6" id="KW-1185">Reference proteome</keyword>
<feature type="domain" description="Methyltransferase type 11" evidence="4">
    <location>
        <begin position="48"/>
        <end position="142"/>
    </location>
</feature>
<gene>
    <name evidence="5" type="ORF">R8Z58_01375</name>
</gene>
<dbReference type="InterPro" id="IPR029063">
    <property type="entry name" value="SAM-dependent_MTases_sf"/>
</dbReference>
<keyword evidence="2 5" id="KW-0808">Transferase</keyword>
<sequence>MADASMWDAEAQTFDDAVDHGLRHPSARAAWRALLVEVLGHEPLRVADLGCGTGTLSVLLAAEGHEVTGVDFSPAMIERARAKAGAAQVAATLVCADASAPPLTRGGFDVVLSRHVLWAMPDPPVALGAWIDLLRPGGLLVLIEGRWHTGAGLTAEAAMQLVDGHRLFGTDVRRLPDPELWGGEITDERYVLTARRAD</sequence>
<evidence type="ECO:0000256" key="3">
    <source>
        <dbReference type="ARBA" id="ARBA00022691"/>
    </source>
</evidence>
<proteinExistence type="predicted"/>
<keyword evidence="3" id="KW-0949">S-adenosyl-L-methionine</keyword>
<organism evidence="5 6">
    <name type="scientific">Microbacterium arthrosphaerae</name>
    <dbReference type="NCBI Taxonomy" id="792652"/>
    <lineage>
        <taxon>Bacteria</taxon>
        <taxon>Bacillati</taxon>
        <taxon>Actinomycetota</taxon>
        <taxon>Actinomycetes</taxon>
        <taxon>Micrococcales</taxon>
        <taxon>Microbacteriaceae</taxon>
        <taxon>Microbacterium</taxon>
    </lineage>
</organism>
<dbReference type="CDD" id="cd02440">
    <property type="entry name" value="AdoMet_MTases"/>
    <property type="match status" value="1"/>
</dbReference>
<dbReference type="EC" id="2.1.-.-" evidence="5"/>
<reference evidence="5 6" key="1">
    <citation type="submission" date="2023-11" db="EMBL/GenBank/DDBJ databases">
        <title>Draft genome sequence of Microbacterium arthrosphaerae JCM 30492.</title>
        <authorList>
            <person name="Zhang G."/>
            <person name="Ding Y."/>
        </authorList>
    </citation>
    <scope>NUCLEOTIDE SEQUENCE [LARGE SCALE GENOMIC DNA]</scope>
    <source>
        <strain evidence="5 6">JCM 30492</strain>
    </source>
</reference>
<dbReference type="SUPFAM" id="SSF53335">
    <property type="entry name" value="S-adenosyl-L-methionine-dependent methyltransferases"/>
    <property type="match status" value="1"/>
</dbReference>